<name>A0A1V6W4M1_PENNA</name>
<dbReference type="EMBL" id="MOOB01000387">
    <property type="protein sequence ID" value="OQE57840.1"/>
    <property type="molecule type" value="Genomic_DNA"/>
</dbReference>
<gene>
    <name evidence="1" type="ORF">PENNAL_c0387G04045</name>
</gene>
<sequence>AGMAKMAPGIFFLDTDHVDAPFQENIKSLTGVPFIVIPITSDAAKGFVWDQTINSITYILYLIRINGTERCKRTEISGTAP</sequence>
<dbReference type="Proteomes" id="UP000191691">
    <property type="component" value="Unassembled WGS sequence"/>
</dbReference>
<organism evidence="1 2">
    <name type="scientific">Penicillium nalgiovense</name>
    <dbReference type="NCBI Taxonomy" id="60175"/>
    <lineage>
        <taxon>Eukaryota</taxon>
        <taxon>Fungi</taxon>
        <taxon>Dikarya</taxon>
        <taxon>Ascomycota</taxon>
        <taxon>Pezizomycotina</taxon>
        <taxon>Eurotiomycetes</taxon>
        <taxon>Eurotiomycetidae</taxon>
        <taxon>Eurotiales</taxon>
        <taxon>Aspergillaceae</taxon>
        <taxon>Penicillium</taxon>
    </lineage>
</organism>
<accession>A0A1V6W4M1</accession>
<proteinExistence type="predicted"/>
<keyword evidence="2" id="KW-1185">Reference proteome</keyword>
<dbReference type="AlphaFoldDB" id="A0A1V6W4M1"/>
<protein>
    <submittedName>
        <fullName evidence="1">Uncharacterized protein</fullName>
    </submittedName>
</protein>
<comment type="caution">
    <text evidence="1">The sequence shown here is derived from an EMBL/GenBank/DDBJ whole genome shotgun (WGS) entry which is preliminary data.</text>
</comment>
<evidence type="ECO:0000313" key="1">
    <source>
        <dbReference type="EMBL" id="OQE57840.1"/>
    </source>
</evidence>
<feature type="non-terminal residue" evidence="1">
    <location>
        <position position="1"/>
    </location>
</feature>
<reference evidence="2" key="1">
    <citation type="journal article" date="2017" name="Nat. Microbiol.">
        <title>Global analysis of biosynthetic gene clusters reveals vast potential of secondary metabolite production in Penicillium species.</title>
        <authorList>
            <person name="Nielsen J.C."/>
            <person name="Grijseels S."/>
            <person name="Prigent S."/>
            <person name="Ji B."/>
            <person name="Dainat J."/>
            <person name="Nielsen K.F."/>
            <person name="Frisvad J.C."/>
            <person name="Workman M."/>
            <person name="Nielsen J."/>
        </authorList>
    </citation>
    <scope>NUCLEOTIDE SEQUENCE [LARGE SCALE GENOMIC DNA]</scope>
    <source>
        <strain evidence="2">IBT 13039</strain>
    </source>
</reference>
<evidence type="ECO:0000313" key="2">
    <source>
        <dbReference type="Proteomes" id="UP000191691"/>
    </source>
</evidence>